<accession>A0A4D7CCE4</accession>
<protein>
    <submittedName>
        <fullName evidence="1">Ribbon-helix-helix protein, CopG family</fullName>
    </submittedName>
</protein>
<evidence type="ECO:0000313" key="1">
    <source>
        <dbReference type="EMBL" id="QCI80542.1"/>
    </source>
</evidence>
<dbReference type="Proteomes" id="UP000298714">
    <property type="component" value="Chromosome"/>
</dbReference>
<proteinExistence type="predicted"/>
<dbReference type="AlphaFoldDB" id="A0A4D7CCE4"/>
<sequence>MRTLVDIPRADLGSRDRLARHRKESRAALIRAAVRQYLADNSADRLREAFGLWRDGEDGLAHQARMRAEWPD</sequence>
<dbReference type="InterPro" id="IPR013321">
    <property type="entry name" value="Arc_rbn_hlx_hlx"/>
</dbReference>
<dbReference type="KEGG" id="hgn:E6W36_08745"/>
<gene>
    <name evidence="1" type="ORF">E6W36_08745</name>
</gene>
<organism evidence="1 2">
    <name type="scientific">Hankyongella ginsenosidimutans</name>
    <dbReference type="NCBI Taxonomy" id="1763828"/>
    <lineage>
        <taxon>Bacteria</taxon>
        <taxon>Pseudomonadati</taxon>
        <taxon>Pseudomonadota</taxon>
        <taxon>Alphaproteobacteria</taxon>
        <taxon>Sphingomonadales</taxon>
        <taxon>Sphingomonadaceae</taxon>
        <taxon>Hankyongella</taxon>
    </lineage>
</organism>
<keyword evidence="2" id="KW-1185">Reference proteome</keyword>
<reference evidence="2" key="1">
    <citation type="submission" date="2019-04" db="EMBL/GenBank/DDBJ databases">
        <title>Complete genome sequence of Sphingomonas sp. W1-2-3.</title>
        <authorList>
            <person name="Im W.T."/>
        </authorList>
    </citation>
    <scope>NUCLEOTIDE SEQUENCE [LARGE SCALE GENOMIC DNA]</scope>
    <source>
        <strain evidence="2">W1-2-3</strain>
    </source>
</reference>
<dbReference type="GO" id="GO:0006355">
    <property type="term" value="P:regulation of DNA-templated transcription"/>
    <property type="evidence" value="ECO:0007669"/>
    <property type="project" value="InterPro"/>
</dbReference>
<evidence type="ECO:0000313" key="2">
    <source>
        <dbReference type="Proteomes" id="UP000298714"/>
    </source>
</evidence>
<dbReference type="Gene3D" id="1.10.1220.10">
    <property type="entry name" value="Met repressor-like"/>
    <property type="match status" value="1"/>
</dbReference>
<name>A0A4D7CCE4_9SPHN</name>
<dbReference type="EMBL" id="CP039704">
    <property type="protein sequence ID" value="QCI80542.1"/>
    <property type="molecule type" value="Genomic_DNA"/>
</dbReference>